<evidence type="ECO:0000256" key="7">
    <source>
        <dbReference type="PIRSR" id="PIRSR601211-1"/>
    </source>
</evidence>
<comment type="subcellular location">
    <subcellularLocation>
        <location evidence="2 10">Secreted</location>
    </subcellularLocation>
</comment>
<keyword evidence="10" id="KW-0378">Hydrolase</keyword>
<protein>
    <recommendedName>
        <fullName evidence="10">Phospholipase A2</fullName>
        <ecNumber evidence="10">3.1.1.4</ecNumber>
    </recommendedName>
</protein>
<dbReference type="GO" id="GO:0005576">
    <property type="term" value="C:extracellular region"/>
    <property type="evidence" value="ECO:0007669"/>
    <property type="project" value="UniProtKB-SubCell"/>
</dbReference>
<dbReference type="GO" id="GO:0050482">
    <property type="term" value="P:arachidonate secretion"/>
    <property type="evidence" value="ECO:0007669"/>
    <property type="project" value="InterPro"/>
</dbReference>
<evidence type="ECO:0000256" key="6">
    <source>
        <dbReference type="ARBA" id="ARBA00023157"/>
    </source>
</evidence>
<dbReference type="EC" id="3.1.1.4" evidence="10"/>
<keyword evidence="13" id="KW-1185">Reference proteome</keyword>
<dbReference type="SUPFAM" id="SSF48619">
    <property type="entry name" value="Phospholipase A2, PLA2"/>
    <property type="match status" value="1"/>
</dbReference>
<feature type="disulfide bond" evidence="9">
    <location>
        <begin position="152"/>
        <end position="210"/>
    </location>
</feature>
<evidence type="ECO:0000256" key="3">
    <source>
        <dbReference type="ARBA" id="ARBA00009659"/>
    </source>
</evidence>
<dbReference type="PROSITE" id="PS00118">
    <property type="entry name" value="PA2_HIS"/>
    <property type="match status" value="1"/>
</dbReference>
<feature type="disulfide bond" evidence="9">
    <location>
        <begin position="137"/>
        <end position="153"/>
    </location>
</feature>
<keyword evidence="10" id="KW-0443">Lipid metabolism</keyword>
<dbReference type="GO" id="GO:0004623">
    <property type="term" value="F:phospholipase A2 activity"/>
    <property type="evidence" value="ECO:0007669"/>
    <property type="project" value="UniProtKB-EC"/>
</dbReference>
<evidence type="ECO:0000256" key="10">
    <source>
        <dbReference type="RuleBase" id="RU361236"/>
    </source>
</evidence>
<reference evidence="12" key="1">
    <citation type="submission" date="2022-12" db="EMBL/GenBank/DDBJ databases">
        <title>Genome assemblies of Blomia tropicalis.</title>
        <authorList>
            <person name="Cui Y."/>
        </authorList>
    </citation>
    <scope>NUCLEOTIDE SEQUENCE</scope>
    <source>
        <tissue evidence="12">Adult mites</tissue>
    </source>
</reference>
<gene>
    <name evidence="12" type="ORF">RDWZM_002750</name>
</gene>
<feature type="binding site" evidence="8">
    <location>
        <position position="136"/>
    </location>
    <ligand>
        <name>Ca(2+)</name>
        <dbReference type="ChEBI" id="CHEBI:29108"/>
    </ligand>
</feature>
<dbReference type="GO" id="GO:0006644">
    <property type="term" value="P:phospholipid metabolic process"/>
    <property type="evidence" value="ECO:0007669"/>
    <property type="project" value="InterPro"/>
</dbReference>
<evidence type="ECO:0000313" key="13">
    <source>
        <dbReference type="Proteomes" id="UP001142055"/>
    </source>
</evidence>
<organism evidence="12 13">
    <name type="scientific">Blomia tropicalis</name>
    <name type="common">Mite</name>
    <dbReference type="NCBI Taxonomy" id="40697"/>
    <lineage>
        <taxon>Eukaryota</taxon>
        <taxon>Metazoa</taxon>
        <taxon>Ecdysozoa</taxon>
        <taxon>Arthropoda</taxon>
        <taxon>Chelicerata</taxon>
        <taxon>Arachnida</taxon>
        <taxon>Acari</taxon>
        <taxon>Acariformes</taxon>
        <taxon>Sarcoptiformes</taxon>
        <taxon>Astigmata</taxon>
        <taxon>Glycyphagoidea</taxon>
        <taxon>Echimyopodidae</taxon>
        <taxon>Blomia</taxon>
    </lineage>
</organism>
<dbReference type="EMBL" id="JAPWDV010000001">
    <property type="protein sequence ID" value="KAJ6224205.1"/>
    <property type="molecule type" value="Genomic_DNA"/>
</dbReference>
<dbReference type="CDD" id="cd00125">
    <property type="entry name" value="PLA2c"/>
    <property type="match status" value="1"/>
</dbReference>
<dbReference type="PROSITE" id="PS00119">
    <property type="entry name" value="PA2_ASP"/>
    <property type="match status" value="1"/>
</dbReference>
<feature type="active site" evidence="7">
    <location>
        <position position="156"/>
    </location>
</feature>
<dbReference type="InterPro" id="IPR033112">
    <property type="entry name" value="PLA2_Asp_AS"/>
</dbReference>
<keyword evidence="8" id="KW-0479">Metal-binding</keyword>
<evidence type="ECO:0000313" key="12">
    <source>
        <dbReference type="EMBL" id="KAJ6224205.1"/>
    </source>
</evidence>
<feature type="disulfide bond" evidence="9">
    <location>
        <begin position="159"/>
        <end position="203"/>
    </location>
</feature>
<sequence length="233" mass="27091">MDDREVNGHLENKNRKEYIVYFTYSNNVPQNDRTNLQQIDHLERSSPIIMSHHQMISMPIDVDDHELSNLNHTLHENEIVHTIHNGTQGQVQDTILQQHHQQQQHRRVKRGVLDLASMIRCITGCNPFSYKDYGCYCGFQGDGYPVDGIDRCCYMHDNCYEQTDCHPALVYFKSYKWSCMGYGRAKCSYRSSSSMCGFQLCECDRKFAKCLSRYRCPNSKASCDITKHIIIGK</sequence>
<keyword evidence="4 10" id="KW-0964">Secreted</keyword>
<keyword evidence="5" id="KW-0865">Zymogen</keyword>
<evidence type="ECO:0000256" key="4">
    <source>
        <dbReference type="ARBA" id="ARBA00022525"/>
    </source>
</evidence>
<dbReference type="PANTHER" id="PTHR11716">
    <property type="entry name" value="PHOSPHOLIPASE A2 FAMILY MEMBER"/>
    <property type="match status" value="1"/>
</dbReference>
<dbReference type="OMA" id="NHTLHEN"/>
<comment type="caution">
    <text evidence="12">The sequence shown here is derived from an EMBL/GenBank/DDBJ whole genome shotgun (WGS) entry which is preliminary data.</text>
</comment>
<evidence type="ECO:0000256" key="9">
    <source>
        <dbReference type="PIRSR" id="PIRSR601211-3"/>
    </source>
</evidence>
<dbReference type="SMART" id="SM00085">
    <property type="entry name" value="PA2c"/>
    <property type="match status" value="1"/>
</dbReference>
<feature type="active site" evidence="7">
    <location>
        <position position="204"/>
    </location>
</feature>
<evidence type="ECO:0000256" key="8">
    <source>
        <dbReference type="PIRSR" id="PIRSR601211-2"/>
    </source>
</evidence>
<evidence type="ECO:0000256" key="5">
    <source>
        <dbReference type="ARBA" id="ARBA00023145"/>
    </source>
</evidence>
<evidence type="ECO:0000256" key="2">
    <source>
        <dbReference type="ARBA" id="ARBA00004613"/>
    </source>
</evidence>
<proteinExistence type="inferred from homology"/>
<accession>A0A9Q0MEA8</accession>
<comment type="similarity">
    <text evidence="3">Belongs to the phospholipase A2 family. Group III subfamily.</text>
</comment>
<comment type="catalytic activity">
    <reaction evidence="1 10">
        <text>a 1,2-diacyl-sn-glycero-3-phosphocholine + H2O = a 1-acyl-sn-glycero-3-phosphocholine + a fatty acid + H(+)</text>
        <dbReference type="Rhea" id="RHEA:15801"/>
        <dbReference type="ChEBI" id="CHEBI:15377"/>
        <dbReference type="ChEBI" id="CHEBI:15378"/>
        <dbReference type="ChEBI" id="CHEBI:28868"/>
        <dbReference type="ChEBI" id="CHEBI:57643"/>
        <dbReference type="ChEBI" id="CHEBI:58168"/>
        <dbReference type="EC" id="3.1.1.4"/>
    </reaction>
</comment>
<dbReference type="GO" id="GO:0016042">
    <property type="term" value="P:lipid catabolic process"/>
    <property type="evidence" value="ECO:0007669"/>
    <property type="project" value="InterPro"/>
</dbReference>
<dbReference type="InterPro" id="IPR001211">
    <property type="entry name" value="PLA2"/>
</dbReference>
<evidence type="ECO:0000259" key="11">
    <source>
        <dbReference type="SMART" id="SM00085"/>
    </source>
</evidence>
<comment type="cofactor">
    <cofactor evidence="8">
        <name>Ca(2+)</name>
        <dbReference type="ChEBI" id="CHEBI:29108"/>
    </cofactor>
    <text evidence="8">Binds 1 Ca(2+) ion per subunit.</text>
</comment>
<feature type="disulfide bond" evidence="9">
    <location>
        <begin position="187"/>
        <end position="201"/>
    </location>
</feature>
<dbReference type="PANTHER" id="PTHR11716:SF107">
    <property type="entry name" value="PHOSPHOLIPASE A2"/>
    <property type="match status" value="1"/>
</dbReference>
<dbReference type="InterPro" id="IPR033113">
    <property type="entry name" value="PLA2_histidine"/>
</dbReference>
<dbReference type="GO" id="GO:0005509">
    <property type="term" value="F:calcium ion binding"/>
    <property type="evidence" value="ECO:0007669"/>
    <property type="project" value="InterPro"/>
</dbReference>
<dbReference type="Pfam" id="PF00068">
    <property type="entry name" value="Phospholip_A2_1"/>
    <property type="match status" value="1"/>
</dbReference>
<feature type="binding site" evidence="8">
    <location>
        <position position="157"/>
    </location>
    <ligand>
        <name>Ca(2+)</name>
        <dbReference type="ChEBI" id="CHEBI:29108"/>
    </ligand>
</feature>
<dbReference type="InterPro" id="IPR016090">
    <property type="entry name" value="PLA2-like_dom"/>
</dbReference>
<keyword evidence="6 9" id="KW-1015">Disulfide bond</keyword>
<dbReference type="Proteomes" id="UP001142055">
    <property type="component" value="Chromosome 1"/>
</dbReference>
<keyword evidence="8 10" id="KW-0106">Calcium</keyword>
<dbReference type="AlphaFoldDB" id="A0A9Q0MEA8"/>
<dbReference type="PRINTS" id="PR00389">
    <property type="entry name" value="PHPHLIPASEA2"/>
</dbReference>
<name>A0A9Q0MEA8_BLOTA</name>
<feature type="domain" description="Phospholipase A2-like central" evidence="11">
    <location>
        <begin position="111"/>
        <end position="230"/>
    </location>
</feature>
<feature type="disulfide bond" evidence="9">
    <location>
        <begin position="165"/>
        <end position="196"/>
    </location>
</feature>
<evidence type="ECO:0000256" key="1">
    <source>
        <dbReference type="ARBA" id="ARBA00001604"/>
    </source>
</evidence>
<feature type="binding site" evidence="8">
    <location>
        <position position="138"/>
    </location>
    <ligand>
        <name>Ca(2+)</name>
        <dbReference type="ChEBI" id="CHEBI:29108"/>
    </ligand>
</feature>
<dbReference type="InterPro" id="IPR036444">
    <property type="entry name" value="PLipase_A2_dom_sf"/>
</dbReference>
<dbReference type="Gene3D" id="1.20.90.10">
    <property type="entry name" value="Phospholipase A2 domain"/>
    <property type="match status" value="1"/>
</dbReference>